<keyword evidence="3" id="KW-0539">Nucleus</keyword>
<evidence type="ECO:0000313" key="8">
    <source>
        <dbReference type="Proteomes" id="UP000516437"/>
    </source>
</evidence>
<dbReference type="AlphaFoldDB" id="A0A6A1W8D1"/>
<dbReference type="FunFam" id="3.30.70.330:FF:000037">
    <property type="entry name" value="RNA-binding protein with multiple splicing 2"/>
    <property type="match status" value="1"/>
</dbReference>
<comment type="caution">
    <text evidence="7">The sequence shown here is derived from an EMBL/GenBank/DDBJ whole genome shotgun (WGS) entry which is preliminary data.</text>
</comment>
<reference evidence="7 8" key="1">
    <citation type="journal article" date="2019" name="Plant Biotechnol. J.">
        <title>The red bayberry genome and genetic basis of sex determination.</title>
        <authorList>
            <person name="Jia H.M."/>
            <person name="Jia H.J."/>
            <person name="Cai Q.L."/>
            <person name="Wang Y."/>
            <person name="Zhao H.B."/>
            <person name="Yang W.F."/>
            <person name="Wang G.Y."/>
            <person name="Li Y.H."/>
            <person name="Zhan D.L."/>
            <person name="Shen Y.T."/>
            <person name="Niu Q.F."/>
            <person name="Chang L."/>
            <person name="Qiu J."/>
            <person name="Zhao L."/>
            <person name="Xie H.B."/>
            <person name="Fu W.Y."/>
            <person name="Jin J."/>
            <person name="Li X.W."/>
            <person name="Jiao Y."/>
            <person name="Zhou C.C."/>
            <person name="Tu T."/>
            <person name="Chai C.Y."/>
            <person name="Gao J.L."/>
            <person name="Fan L.J."/>
            <person name="van de Weg E."/>
            <person name="Wang J.Y."/>
            <person name="Gao Z.S."/>
        </authorList>
    </citation>
    <scope>NUCLEOTIDE SEQUENCE [LARGE SCALE GENOMIC DNA]</scope>
    <source>
        <tissue evidence="7">Leaves</tissue>
    </source>
</reference>
<keyword evidence="8" id="KW-1185">Reference proteome</keyword>
<dbReference type="EMBL" id="RXIC02000020">
    <property type="protein sequence ID" value="KAB1221435.1"/>
    <property type="molecule type" value="Genomic_DNA"/>
</dbReference>
<protein>
    <submittedName>
        <fullName evidence="7">RNA-binding protein with multiple splicing 2</fullName>
    </submittedName>
</protein>
<feature type="compositionally biased region" description="Pro residues" evidence="5">
    <location>
        <begin position="17"/>
        <end position="39"/>
    </location>
</feature>
<dbReference type="Pfam" id="PF00076">
    <property type="entry name" value="RRM_1"/>
    <property type="match status" value="1"/>
</dbReference>
<proteinExistence type="predicted"/>
<dbReference type="PANTHER" id="PTHR10501">
    <property type="entry name" value="U1 SMALL NUCLEAR RIBONUCLEOPROTEIN A/U2 SMALL NUCLEAR RIBONUCLEOPROTEIN B"/>
    <property type="match status" value="1"/>
</dbReference>
<feature type="domain" description="RRM" evidence="6">
    <location>
        <begin position="225"/>
        <end position="302"/>
    </location>
</feature>
<dbReference type="SMART" id="SM00360">
    <property type="entry name" value="RRM"/>
    <property type="match status" value="2"/>
</dbReference>
<dbReference type="FunFam" id="3.30.70.330:FF:000467">
    <property type="entry name" value="Cell wall integrity protein scw1"/>
    <property type="match status" value="1"/>
</dbReference>
<evidence type="ECO:0000256" key="5">
    <source>
        <dbReference type="SAM" id="MobiDB-lite"/>
    </source>
</evidence>
<gene>
    <name evidence="7" type="ORF">CJ030_MR2G013159</name>
</gene>
<dbReference type="CDD" id="cd12420">
    <property type="entry name" value="RRM_RBPMS_like"/>
    <property type="match status" value="1"/>
</dbReference>
<dbReference type="PROSITE" id="PS50102">
    <property type="entry name" value="RRM"/>
    <property type="match status" value="1"/>
</dbReference>
<organism evidence="7 8">
    <name type="scientific">Morella rubra</name>
    <name type="common">Chinese bayberry</name>
    <dbReference type="NCBI Taxonomy" id="262757"/>
    <lineage>
        <taxon>Eukaryota</taxon>
        <taxon>Viridiplantae</taxon>
        <taxon>Streptophyta</taxon>
        <taxon>Embryophyta</taxon>
        <taxon>Tracheophyta</taxon>
        <taxon>Spermatophyta</taxon>
        <taxon>Magnoliopsida</taxon>
        <taxon>eudicotyledons</taxon>
        <taxon>Gunneridae</taxon>
        <taxon>Pentapetalae</taxon>
        <taxon>rosids</taxon>
        <taxon>fabids</taxon>
        <taxon>Fagales</taxon>
        <taxon>Myricaceae</taxon>
        <taxon>Morella</taxon>
    </lineage>
</organism>
<dbReference type="SUPFAM" id="SSF54928">
    <property type="entry name" value="RNA-binding domain, RBD"/>
    <property type="match status" value="1"/>
</dbReference>
<dbReference type="InterPro" id="IPR035979">
    <property type="entry name" value="RBD_domain_sf"/>
</dbReference>
<feature type="region of interest" description="Disordered" evidence="5">
    <location>
        <begin position="1"/>
        <end position="45"/>
    </location>
</feature>
<evidence type="ECO:0000256" key="1">
    <source>
        <dbReference type="ARBA" id="ARBA00004123"/>
    </source>
</evidence>
<dbReference type="Gene3D" id="3.30.70.330">
    <property type="match status" value="2"/>
</dbReference>
<dbReference type="Proteomes" id="UP000516437">
    <property type="component" value="Chromosome 2"/>
</dbReference>
<dbReference type="OrthoDB" id="431169at2759"/>
<name>A0A6A1W8D1_9ROSI</name>
<dbReference type="GO" id="GO:0003723">
    <property type="term" value="F:RNA binding"/>
    <property type="evidence" value="ECO:0007669"/>
    <property type="project" value="UniProtKB-UniRule"/>
</dbReference>
<evidence type="ECO:0000256" key="3">
    <source>
        <dbReference type="ARBA" id="ARBA00023242"/>
    </source>
</evidence>
<sequence>MAGAGIHPYHQQWPPAAAAPPPPPPAGVAAPPPPHPPPILVDNPARPASDEVRTIFITGLPEDVKERELQNLLRWLPGYEASQVNFKGEKPMGFALFSTAQLAVAAKDALQDMVFDAESKSVLHTEMAKKNLFVKRGIIADSSAYDQSKRLRTGGDYTHTGYSSPSPFHPPPAHVWGPHGYMAPPPYDPYGGYPVPPVQMPTPAPMPAPSSYVPVQNAKDNPPCNTLFIGNLGENINEEELRGLFTAQPGFKQMKILRQERHTVCFIEFEDVNSATNVHHNFQGAVIPSSGSVGMRIQYPFSILLLHLISQRSLSLELGMSKNPVESLIETLYRAKQLPPSHCDCCCHESHSPKTYNSTEANLTRTCRNKTGQPPYQTKQAKQKTTIQHKLIELKREK</sequence>
<keyword evidence="2 4" id="KW-0694">RNA-binding</keyword>
<comment type="subcellular location">
    <subcellularLocation>
        <location evidence="1">Nucleus</location>
    </subcellularLocation>
</comment>
<evidence type="ECO:0000256" key="4">
    <source>
        <dbReference type="PROSITE-ProRule" id="PRU00176"/>
    </source>
</evidence>
<dbReference type="InterPro" id="IPR012677">
    <property type="entry name" value="Nucleotide-bd_a/b_plait_sf"/>
</dbReference>
<dbReference type="InterPro" id="IPR000504">
    <property type="entry name" value="RRM_dom"/>
</dbReference>
<dbReference type="GO" id="GO:0005634">
    <property type="term" value="C:nucleus"/>
    <property type="evidence" value="ECO:0007669"/>
    <property type="project" value="UniProtKB-SubCell"/>
</dbReference>
<evidence type="ECO:0000313" key="7">
    <source>
        <dbReference type="EMBL" id="KAB1221435.1"/>
    </source>
</evidence>
<evidence type="ECO:0000256" key="2">
    <source>
        <dbReference type="ARBA" id="ARBA00022884"/>
    </source>
</evidence>
<evidence type="ECO:0000259" key="6">
    <source>
        <dbReference type="PROSITE" id="PS50102"/>
    </source>
</evidence>
<accession>A0A6A1W8D1</accession>